<keyword evidence="4" id="KW-0732">Signal</keyword>
<dbReference type="EMBL" id="WHNZ01000086">
    <property type="protein sequence ID" value="NOV04803.1"/>
    <property type="molecule type" value="Genomic_DNA"/>
</dbReference>
<dbReference type="Pfam" id="PF00395">
    <property type="entry name" value="SLH"/>
    <property type="match status" value="3"/>
</dbReference>
<accession>A0ABX2A1C9</accession>
<keyword evidence="2" id="KW-0677">Repeat</keyword>
<dbReference type="Pfam" id="PF20578">
    <property type="entry name" value="aBig_2"/>
    <property type="match status" value="1"/>
</dbReference>
<dbReference type="InterPro" id="IPR009091">
    <property type="entry name" value="RCC1/BLIP-II"/>
</dbReference>
<dbReference type="SUPFAM" id="SSF50985">
    <property type="entry name" value="RCC1/BLIP-II"/>
    <property type="match status" value="2"/>
</dbReference>
<organism evidence="6 7">
    <name type="scientific">Paenibacillus planticolens</name>
    <dbReference type="NCBI Taxonomy" id="2654976"/>
    <lineage>
        <taxon>Bacteria</taxon>
        <taxon>Bacillati</taxon>
        <taxon>Bacillota</taxon>
        <taxon>Bacilli</taxon>
        <taxon>Bacillales</taxon>
        <taxon>Paenibacillaceae</taxon>
        <taxon>Paenibacillus</taxon>
    </lineage>
</organism>
<dbReference type="InterPro" id="IPR013783">
    <property type="entry name" value="Ig-like_fold"/>
</dbReference>
<feature type="compositionally biased region" description="Low complexity" evidence="3">
    <location>
        <begin position="422"/>
        <end position="453"/>
    </location>
</feature>
<feature type="domain" description="SLH" evidence="5">
    <location>
        <begin position="29"/>
        <end position="92"/>
    </location>
</feature>
<dbReference type="Pfam" id="PF12733">
    <property type="entry name" value="Cadherin-like"/>
    <property type="match status" value="1"/>
</dbReference>
<dbReference type="InterPro" id="IPR058923">
    <property type="entry name" value="RCC1-like_dom"/>
</dbReference>
<feature type="region of interest" description="Disordered" evidence="3">
    <location>
        <begin position="420"/>
        <end position="501"/>
    </location>
</feature>
<dbReference type="InterPro" id="IPR025883">
    <property type="entry name" value="Cadherin-like_domain"/>
</dbReference>
<dbReference type="Pfam" id="PF25390">
    <property type="entry name" value="WD40_RLD"/>
    <property type="match status" value="1"/>
</dbReference>
<feature type="chain" id="PRO_5046678946" description="SLH domain-containing protein" evidence="4">
    <location>
        <begin position="27"/>
        <end position="1278"/>
    </location>
</feature>
<feature type="domain" description="SLH" evidence="5">
    <location>
        <begin position="93"/>
        <end position="150"/>
    </location>
</feature>
<protein>
    <recommendedName>
        <fullName evidence="5">SLH domain-containing protein</fullName>
    </recommendedName>
</protein>
<name>A0ABX2A1C9_9BACL</name>
<dbReference type="PRINTS" id="PR00633">
    <property type="entry name" value="RCCNDNSATION"/>
</dbReference>
<dbReference type="InterPro" id="IPR046780">
    <property type="entry name" value="aBig_2"/>
</dbReference>
<dbReference type="RefSeq" id="WP_171687601.1">
    <property type="nucleotide sequence ID" value="NZ_WHNZ01000086.1"/>
</dbReference>
<evidence type="ECO:0000256" key="2">
    <source>
        <dbReference type="ARBA" id="ARBA00022737"/>
    </source>
</evidence>
<dbReference type="Gene3D" id="2.130.10.30">
    <property type="entry name" value="Regulator of chromosome condensation 1/beta-lactamase-inhibitor protein II"/>
    <property type="match status" value="3"/>
</dbReference>
<comment type="caution">
    <text evidence="6">The sequence shown here is derived from an EMBL/GenBank/DDBJ whole genome shotgun (WGS) entry which is preliminary data.</text>
</comment>
<proteinExistence type="predicted"/>
<dbReference type="PROSITE" id="PS50012">
    <property type="entry name" value="RCC1_3"/>
    <property type="match status" value="5"/>
</dbReference>
<dbReference type="PANTHER" id="PTHR45982">
    <property type="entry name" value="REGULATOR OF CHROMOSOME CONDENSATION"/>
    <property type="match status" value="1"/>
</dbReference>
<dbReference type="Proteomes" id="UP000618579">
    <property type="component" value="Unassembled WGS sequence"/>
</dbReference>
<feature type="signal peptide" evidence="4">
    <location>
        <begin position="1"/>
        <end position="26"/>
    </location>
</feature>
<evidence type="ECO:0000313" key="6">
    <source>
        <dbReference type="EMBL" id="NOV04803.1"/>
    </source>
</evidence>
<dbReference type="Gene3D" id="2.60.40.10">
    <property type="entry name" value="Immunoglobulins"/>
    <property type="match status" value="1"/>
</dbReference>
<feature type="compositionally biased region" description="Pro residues" evidence="3">
    <location>
        <begin position="454"/>
        <end position="496"/>
    </location>
</feature>
<evidence type="ECO:0000256" key="4">
    <source>
        <dbReference type="SAM" id="SignalP"/>
    </source>
</evidence>
<dbReference type="InterPro" id="IPR051553">
    <property type="entry name" value="Ran_GTPase-activating"/>
</dbReference>
<evidence type="ECO:0000313" key="7">
    <source>
        <dbReference type="Proteomes" id="UP000618579"/>
    </source>
</evidence>
<dbReference type="PROSITE" id="PS51272">
    <property type="entry name" value="SLH"/>
    <property type="match status" value="3"/>
</dbReference>
<keyword evidence="7" id="KW-1185">Reference proteome</keyword>
<evidence type="ECO:0000256" key="1">
    <source>
        <dbReference type="ARBA" id="ARBA00022658"/>
    </source>
</evidence>
<keyword evidence="1" id="KW-0344">Guanine-nucleotide releasing factor</keyword>
<sequence length="1278" mass="133375">MRNTLVKKLLSLIVIACLLFSSFGVAFGATAAGTSDLQGHWAASKISAWIDKGFIKGYDDGSFKPDNQITRAEFIALINRSFGFTETSDIAFRDVASDNWAHAEVAKAVKAGYISGYADGTIGINKPISRQEAAVIVSRLLTLNTATDAANAAFIDASQMAAWSKDAIGEVVAAQIMNGYDADHSFKPLAPITRAEAVVTLDRAQAAQTTVVYQAAGTYGPETGVETIKKNVTVNAAGVTLRNMVINGDLLLAEGIGNGDAFLENVKVTGKVTVQGGGENSIHFNNSVLVDIIIDKKSGTGTVRIVSEGTTTVALVTVKSPAILKETNLTGNGFGNVNMSSLPAGSKVTLAGSFNTVNVSSQQLQIDMPEGSIQKMNVTSTSTGMVLNLSDGAKINDLVLDAIIKMLGKGTIVLATMNVGGSTFETPPTKTTTTTTPTPAPTSAPSSSSSSPSTPEPEPTQTPEPTSTPAPTSTPEPTSTPAPSQTPAPTPTPSSPPVDTANEDITAAKALLTADTIRNTNTALTAVIADLTLSTAGSNGTTIAWRSEDTAIDTNSGAVTRPAYTEGNRVVHLTATITKDAGTPQTKEFEVTVLKDTSDTDGRLLALHLNNVTLSPAFSPDIQHYEATVPFIVTNTKITAIPMNPNADIRLNYEDDTKLLLVGSNEVQIYVNHADEDGYDIYTVQIHRLAIDVVAQAAAIATIKAYHGEDIDLIHVLNTATGRNTAIPVNVNFYRDAILAAEPGDLDTAEDILWMIDDVNEANEVPPANKTNLISAISQAAALLSNHSVGLETGNVSQEVHNAYEAAIAAASAVQASAIATQNDVDAAVMALSSATAAFRAAILVPIPTFTVDGSLSNHMPMITVANVAAGDQITVYDTDGTSVIGSGKAAGTSITMAIDPLTVGTHTLKVKSVDSSGQSSVYSAGVSYVVQAISILPANRISESQAHIATLAANGQVYTWGYNYGGQIGDGTQTPRTQKFAVPNLPLNIIAVQAGEGYTAVLTADGHIWKWGYYDLTGPKKIAGIDHVVSISAEGTNVFALKSDGTVWKFAIYATPTQVQGLDHVIAVRGEWSDVGIALKADGTVWAWGANDNGQLGDGTGVNKPAPVKIEGLPFIVDIRNGDQHSLALSVTGAVYAWGFNAMGQIGNGTTNNQLAPYEVEGLSNITQIGAGNYYSFAIDNQGKMFSWGANWNGSLGIGSFDNRNTPTLIATNLTNVLAITGGEGSTSIALQSNGDIWTWGNASDGLLGSGETSNRPTPGKVANFNLFNDPATLNPD</sequence>
<feature type="domain" description="SLH" evidence="5">
    <location>
        <begin position="151"/>
        <end position="215"/>
    </location>
</feature>
<dbReference type="Pfam" id="PF00415">
    <property type="entry name" value="RCC1"/>
    <property type="match status" value="1"/>
</dbReference>
<dbReference type="InterPro" id="IPR001119">
    <property type="entry name" value="SLH_dom"/>
</dbReference>
<evidence type="ECO:0000259" key="5">
    <source>
        <dbReference type="PROSITE" id="PS51272"/>
    </source>
</evidence>
<dbReference type="InterPro" id="IPR000408">
    <property type="entry name" value="Reg_chr_condens"/>
</dbReference>
<dbReference type="PANTHER" id="PTHR45982:SF1">
    <property type="entry name" value="REGULATOR OF CHROMOSOME CONDENSATION"/>
    <property type="match status" value="1"/>
</dbReference>
<evidence type="ECO:0000256" key="3">
    <source>
        <dbReference type="SAM" id="MobiDB-lite"/>
    </source>
</evidence>
<gene>
    <name evidence="6" type="ORF">GC097_33065</name>
</gene>
<reference evidence="6 7" key="1">
    <citation type="submission" date="2019-10" db="EMBL/GenBank/DDBJ databases">
        <title>Description of Paenibacillus pedi sp. nov.</title>
        <authorList>
            <person name="Carlier A."/>
            <person name="Qi S."/>
        </authorList>
    </citation>
    <scope>NUCLEOTIDE SEQUENCE [LARGE SCALE GENOMIC DNA]</scope>
    <source>
        <strain evidence="6 7">LMG 31457</strain>
    </source>
</reference>
<dbReference type="Gene3D" id="1.20.1270.90">
    <property type="entry name" value="AF1782-like"/>
    <property type="match status" value="1"/>
</dbReference>